<keyword evidence="2" id="KW-1185">Reference proteome</keyword>
<proteinExistence type="predicted"/>
<dbReference type="AlphaFoldDB" id="A0A1I2A2E6"/>
<reference evidence="1 2" key="1">
    <citation type="submission" date="2016-10" db="EMBL/GenBank/DDBJ databases">
        <authorList>
            <person name="de Groot N.N."/>
        </authorList>
    </citation>
    <scope>NUCLEOTIDE SEQUENCE [LARGE SCALE GENOMIC DNA]</scope>
    <source>
        <strain evidence="1 2">DSM 26130</strain>
    </source>
</reference>
<gene>
    <name evidence="1" type="ORF">SAMN05216167_11324</name>
</gene>
<protein>
    <submittedName>
        <fullName evidence="1">Uncharacterized protein</fullName>
    </submittedName>
</protein>
<dbReference type="EMBL" id="FOLQ01000013">
    <property type="protein sequence ID" value="SFE37083.1"/>
    <property type="molecule type" value="Genomic_DNA"/>
</dbReference>
<dbReference type="STRING" id="662367.SAMN05216167_11324"/>
<organism evidence="1 2">
    <name type="scientific">Spirosoma endophyticum</name>
    <dbReference type="NCBI Taxonomy" id="662367"/>
    <lineage>
        <taxon>Bacteria</taxon>
        <taxon>Pseudomonadati</taxon>
        <taxon>Bacteroidota</taxon>
        <taxon>Cytophagia</taxon>
        <taxon>Cytophagales</taxon>
        <taxon>Cytophagaceae</taxon>
        <taxon>Spirosoma</taxon>
    </lineage>
</organism>
<name>A0A1I2A2E6_9BACT</name>
<dbReference type="Proteomes" id="UP000198598">
    <property type="component" value="Unassembled WGS sequence"/>
</dbReference>
<sequence>MYDIGSGLPMRNGSSSTSYIIYHIPIEPQASCLAVMSDSFICGFVVLMEPFPLGDGFLFLGDIAHTTHVRLFGELGATSVRPTVPMR</sequence>
<evidence type="ECO:0000313" key="2">
    <source>
        <dbReference type="Proteomes" id="UP000198598"/>
    </source>
</evidence>
<evidence type="ECO:0000313" key="1">
    <source>
        <dbReference type="EMBL" id="SFE37083.1"/>
    </source>
</evidence>
<accession>A0A1I2A2E6</accession>